<comment type="catalytic activity">
    <reaction evidence="7 9 12">
        <text>orotidine 5'-phosphate + H(+) = UMP + CO2</text>
        <dbReference type="Rhea" id="RHEA:11596"/>
        <dbReference type="ChEBI" id="CHEBI:15378"/>
        <dbReference type="ChEBI" id="CHEBI:16526"/>
        <dbReference type="ChEBI" id="CHEBI:57538"/>
        <dbReference type="ChEBI" id="CHEBI:57865"/>
        <dbReference type="EC" id="4.1.1.23"/>
    </reaction>
</comment>
<evidence type="ECO:0000256" key="11">
    <source>
        <dbReference type="PIRSR" id="PIRSR614732-2"/>
    </source>
</evidence>
<sequence>MSSELNERVMVALDVEDRAKALEIAQQLQRSGCWVKVGLELYSICGTEIIRELKAMGFRVFLDLKLHDIPNTVKRTVAVLANCGADLLTIHCSGGFQMMAESVEVAKASSTSENGLKLVGITVLTSLDEKRLHEELGVERNLKEQVLMLAELGKKAGLAGVVASPQEARDLRAQSGPDFLLITPGIRPAGSETQDQARTMTPREAIESGSSYIVVGRPITRAANPREALEHLWD</sequence>
<dbReference type="InterPro" id="IPR011060">
    <property type="entry name" value="RibuloseP-bd_barrel"/>
</dbReference>
<feature type="binding site" evidence="9 11">
    <location>
        <position position="14"/>
    </location>
    <ligand>
        <name>substrate</name>
    </ligand>
</feature>
<dbReference type="InterPro" id="IPR001754">
    <property type="entry name" value="OMPdeCOase_dom"/>
</dbReference>
<comment type="similarity">
    <text evidence="8 9">Belongs to the OMP decarboxylase family. Type 1 subfamily.</text>
</comment>
<feature type="active site" description="For OMPdecase activity" evidence="10">
    <location>
        <position position="63"/>
    </location>
</feature>
<evidence type="ECO:0000256" key="9">
    <source>
        <dbReference type="HAMAP-Rule" id="MF_01200"/>
    </source>
</evidence>
<comment type="pathway">
    <text evidence="2 9 12">Pyrimidine metabolism; UMP biosynthesis via de novo pathway; UMP from orotate: step 2/2.</text>
</comment>
<comment type="subunit">
    <text evidence="3 9">Homodimer.</text>
</comment>
<evidence type="ECO:0000256" key="5">
    <source>
        <dbReference type="ARBA" id="ARBA00022975"/>
    </source>
</evidence>
<dbReference type="Proteomes" id="UP000010847">
    <property type="component" value="Chromosome"/>
</dbReference>
<evidence type="ECO:0000256" key="8">
    <source>
        <dbReference type="ARBA" id="ARBA00061012"/>
    </source>
</evidence>
<dbReference type="eggNOG" id="COG0284">
    <property type="taxonomic scope" value="Bacteria"/>
</dbReference>
<dbReference type="RefSeq" id="WP_006716598.1">
    <property type="nucleotide sequence ID" value="NZ_CP007032.1"/>
</dbReference>
<dbReference type="NCBIfam" id="NF001273">
    <property type="entry name" value="PRK00230.1"/>
    <property type="match status" value="1"/>
</dbReference>
<dbReference type="PANTHER" id="PTHR32119:SF2">
    <property type="entry name" value="OROTIDINE 5'-PHOSPHATE DECARBOXYLASE"/>
    <property type="match status" value="1"/>
</dbReference>
<dbReference type="OrthoDB" id="9806203at2"/>
<keyword evidence="5 9" id="KW-0665">Pyrimidine biosynthesis</keyword>
<dbReference type="InterPro" id="IPR014732">
    <property type="entry name" value="OMPdecase"/>
</dbReference>
<dbReference type="CDD" id="cd04725">
    <property type="entry name" value="OMP_decarboxylase_like"/>
    <property type="match status" value="1"/>
</dbReference>
<dbReference type="AlphaFoldDB" id="W0EDU9"/>
<feature type="binding site" evidence="9 11">
    <location>
        <position position="216"/>
    </location>
    <ligand>
        <name>substrate</name>
    </ligand>
</feature>
<dbReference type="STRING" id="871968.DESME_12115"/>
<dbReference type="EC" id="4.1.1.23" evidence="9"/>
<organism evidence="14 15">
    <name type="scientific">Desulfitobacterium metallireducens DSM 15288</name>
    <dbReference type="NCBI Taxonomy" id="871968"/>
    <lineage>
        <taxon>Bacteria</taxon>
        <taxon>Bacillati</taxon>
        <taxon>Bacillota</taxon>
        <taxon>Clostridia</taxon>
        <taxon>Eubacteriales</taxon>
        <taxon>Desulfitobacteriaceae</taxon>
        <taxon>Desulfitobacterium</taxon>
    </lineage>
</organism>
<comment type="function">
    <text evidence="1 9">Catalyzes the decarboxylation of orotidine 5'-monophosphate (OMP) to uridine 5'-monophosphate (UMP).</text>
</comment>
<dbReference type="Pfam" id="PF00215">
    <property type="entry name" value="OMPdecase"/>
    <property type="match status" value="1"/>
</dbReference>
<keyword evidence="4 9" id="KW-0210">Decarboxylase</keyword>
<feature type="binding site" evidence="9 11">
    <location>
        <position position="217"/>
    </location>
    <ligand>
        <name>substrate</name>
    </ligand>
</feature>
<dbReference type="InterPro" id="IPR013785">
    <property type="entry name" value="Aldolase_TIM"/>
</dbReference>
<gene>
    <name evidence="9" type="primary">pyrF</name>
    <name evidence="14" type="ORF">DESME_12115</name>
</gene>
<dbReference type="SMART" id="SM00934">
    <property type="entry name" value="OMPdecase"/>
    <property type="match status" value="1"/>
</dbReference>
<keyword evidence="6 9" id="KW-0456">Lyase</keyword>
<dbReference type="KEGG" id="dmt:DESME_12115"/>
<dbReference type="GO" id="GO:0005829">
    <property type="term" value="C:cytosol"/>
    <property type="evidence" value="ECO:0007669"/>
    <property type="project" value="TreeGrafter"/>
</dbReference>
<evidence type="ECO:0000256" key="2">
    <source>
        <dbReference type="ARBA" id="ARBA00004861"/>
    </source>
</evidence>
<feature type="binding site" evidence="9 11">
    <location>
        <position position="125"/>
    </location>
    <ligand>
        <name>substrate</name>
    </ligand>
</feature>
<dbReference type="HAMAP" id="MF_01200_B">
    <property type="entry name" value="OMPdecase_type1_B"/>
    <property type="match status" value="1"/>
</dbReference>
<dbReference type="HOGENOM" id="CLU_067069_0_0_9"/>
<feature type="binding site" evidence="9 11">
    <location>
        <position position="36"/>
    </location>
    <ligand>
        <name>substrate</name>
    </ligand>
</feature>
<evidence type="ECO:0000256" key="12">
    <source>
        <dbReference type="RuleBase" id="RU000512"/>
    </source>
</evidence>
<dbReference type="InterPro" id="IPR018089">
    <property type="entry name" value="OMPdecase_AS"/>
</dbReference>
<feature type="binding site" evidence="9">
    <location>
        <begin position="63"/>
        <end position="72"/>
    </location>
    <ligand>
        <name>substrate</name>
    </ligand>
</feature>
<evidence type="ECO:0000259" key="13">
    <source>
        <dbReference type="SMART" id="SM00934"/>
    </source>
</evidence>
<dbReference type="PANTHER" id="PTHR32119">
    <property type="entry name" value="OROTIDINE 5'-PHOSPHATE DECARBOXYLASE"/>
    <property type="match status" value="1"/>
</dbReference>
<evidence type="ECO:0000313" key="15">
    <source>
        <dbReference type="Proteomes" id="UP000010847"/>
    </source>
</evidence>
<feature type="binding site" evidence="9 11">
    <location>
        <position position="196"/>
    </location>
    <ligand>
        <name>substrate</name>
    </ligand>
</feature>
<feature type="active site" description="Proton donor" evidence="9">
    <location>
        <position position="65"/>
    </location>
</feature>
<feature type="active site" description="For OMPdecase activity" evidence="10">
    <location>
        <position position="68"/>
    </location>
</feature>
<dbReference type="Gene3D" id="3.20.20.70">
    <property type="entry name" value="Aldolase class I"/>
    <property type="match status" value="1"/>
</dbReference>
<protein>
    <recommendedName>
        <fullName evidence="9">Orotidine 5'-phosphate decarboxylase</fullName>
        <ecNumber evidence="9">4.1.1.23</ecNumber>
    </recommendedName>
    <alternativeName>
        <fullName evidence="9">OMP decarboxylase</fullName>
        <shortName evidence="9">OMPDCase</shortName>
        <shortName evidence="9">OMPdecase</shortName>
    </alternativeName>
</protein>
<evidence type="ECO:0000256" key="7">
    <source>
        <dbReference type="ARBA" id="ARBA00049157"/>
    </source>
</evidence>
<dbReference type="InterPro" id="IPR047596">
    <property type="entry name" value="OMPdecase_bac"/>
</dbReference>
<dbReference type="GO" id="GO:0006207">
    <property type="term" value="P:'de novo' pyrimidine nucleobase biosynthetic process"/>
    <property type="evidence" value="ECO:0007669"/>
    <property type="project" value="InterPro"/>
</dbReference>
<proteinExistence type="inferred from homology"/>
<accession>W0EDU9</accession>
<dbReference type="GO" id="GO:0004590">
    <property type="term" value="F:orotidine-5'-phosphate decarboxylase activity"/>
    <property type="evidence" value="ECO:0007669"/>
    <property type="project" value="UniProtKB-UniRule"/>
</dbReference>
<feature type="active site" description="For OMPdecase activity" evidence="10">
    <location>
        <position position="65"/>
    </location>
</feature>
<evidence type="ECO:0000256" key="10">
    <source>
        <dbReference type="PIRSR" id="PIRSR614732-1"/>
    </source>
</evidence>
<feature type="binding site" evidence="9 11">
    <location>
        <position position="187"/>
    </location>
    <ligand>
        <name>substrate</name>
    </ligand>
</feature>
<keyword evidence="15" id="KW-1185">Reference proteome</keyword>
<dbReference type="SUPFAM" id="SSF51366">
    <property type="entry name" value="Ribulose-phoshate binding barrel"/>
    <property type="match status" value="1"/>
</dbReference>
<dbReference type="UniPathway" id="UPA00070">
    <property type="reaction ID" value="UER00120"/>
</dbReference>
<evidence type="ECO:0000256" key="1">
    <source>
        <dbReference type="ARBA" id="ARBA00002356"/>
    </source>
</evidence>
<evidence type="ECO:0000256" key="6">
    <source>
        <dbReference type="ARBA" id="ARBA00023239"/>
    </source>
</evidence>
<dbReference type="PROSITE" id="PS00156">
    <property type="entry name" value="OMPDECASE"/>
    <property type="match status" value="1"/>
</dbReference>
<dbReference type="FunFam" id="3.20.20.70:FF:000015">
    <property type="entry name" value="Orotidine 5'-phosphate decarboxylase"/>
    <property type="match status" value="1"/>
</dbReference>
<dbReference type="NCBIfam" id="TIGR01740">
    <property type="entry name" value="pyrF"/>
    <property type="match status" value="1"/>
</dbReference>
<dbReference type="EMBL" id="CP007032">
    <property type="protein sequence ID" value="AHF07673.1"/>
    <property type="molecule type" value="Genomic_DNA"/>
</dbReference>
<feature type="domain" description="Orotidine 5'-phosphate decarboxylase" evidence="13">
    <location>
        <begin position="8"/>
        <end position="232"/>
    </location>
</feature>
<evidence type="ECO:0000256" key="4">
    <source>
        <dbReference type="ARBA" id="ARBA00022793"/>
    </source>
</evidence>
<reference evidence="14 15" key="1">
    <citation type="submission" date="2013-12" db="EMBL/GenBank/DDBJ databases">
        <authorList>
            <consortium name="DOE Joint Genome Institute"/>
            <person name="Smidt H."/>
            <person name="Huntemann M."/>
            <person name="Han J."/>
            <person name="Chen A."/>
            <person name="Kyrpides N."/>
            <person name="Mavromatis K."/>
            <person name="Markowitz V."/>
            <person name="Palaniappan K."/>
            <person name="Ivanova N."/>
            <person name="Schaumberg A."/>
            <person name="Pati A."/>
            <person name="Liolios K."/>
            <person name="Nordberg H.P."/>
            <person name="Cantor M.N."/>
            <person name="Hua S.X."/>
            <person name="Woyke T."/>
        </authorList>
    </citation>
    <scope>NUCLEOTIDE SEQUENCE [LARGE SCALE GENOMIC DNA]</scope>
    <source>
        <strain evidence="15">DSM 15288</strain>
    </source>
</reference>
<evidence type="ECO:0000313" key="14">
    <source>
        <dbReference type="EMBL" id="AHF07673.1"/>
    </source>
</evidence>
<dbReference type="GO" id="GO:0044205">
    <property type="term" value="P:'de novo' UMP biosynthetic process"/>
    <property type="evidence" value="ECO:0007669"/>
    <property type="project" value="UniProtKB-UniRule"/>
</dbReference>
<evidence type="ECO:0000256" key="3">
    <source>
        <dbReference type="ARBA" id="ARBA00011738"/>
    </source>
</evidence>
<name>W0EDU9_9FIRM</name>